<dbReference type="Proteomes" id="UP000600877">
    <property type="component" value="Unassembled WGS sequence"/>
</dbReference>
<keyword evidence="3" id="KW-1003">Cell membrane</keyword>
<keyword evidence="5 7" id="KW-1133">Transmembrane helix</keyword>
<keyword evidence="9" id="KW-1185">Reference proteome</keyword>
<evidence type="ECO:0000256" key="1">
    <source>
        <dbReference type="ARBA" id="ARBA00004651"/>
    </source>
</evidence>
<sequence>MIDQRTAPYAALILRLALGLMFVAHGALKLFVFTPAGTVGYFASLGLPAIFAYFTIAAELGGGVLLLLGVATRPVALALIPLLIGAGVLGHGGNGWVFSNQGGGWEYPAFLVVAALVQVLLGDGAAALKPVGYKKG</sequence>
<comment type="similarity">
    <text evidence="2">Belongs to the DoxX family.</text>
</comment>
<dbReference type="InterPro" id="IPR051907">
    <property type="entry name" value="DoxX-like_oxidoreductase"/>
</dbReference>
<organism evidence="8 9">
    <name type="scientific">Vogesella alkaliphila</name>
    <dbReference type="NCBI Taxonomy" id="1193621"/>
    <lineage>
        <taxon>Bacteria</taxon>
        <taxon>Pseudomonadati</taxon>
        <taxon>Pseudomonadota</taxon>
        <taxon>Betaproteobacteria</taxon>
        <taxon>Neisseriales</taxon>
        <taxon>Chromobacteriaceae</taxon>
        <taxon>Vogesella</taxon>
    </lineage>
</organism>
<proteinExistence type="inferred from homology"/>
<gene>
    <name evidence="8" type="ORF">GCM10011290_08450</name>
</gene>
<comment type="subcellular location">
    <subcellularLocation>
        <location evidence="1">Cell membrane</location>
        <topology evidence="1">Multi-pass membrane protein</topology>
    </subcellularLocation>
</comment>
<name>A0ABQ2YIQ9_9NEIS</name>
<evidence type="ECO:0000256" key="2">
    <source>
        <dbReference type="ARBA" id="ARBA00006679"/>
    </source>
</evidence>
<protein>
    <submittedName>
        <fullName evidence="8">LysR family transcriptional regulator</fullName>
    </submittedName>
</protein>
<keyword evidence="4 7" id="KW-0812">Transmembrane</keyword>
<dbReference type="PANTHER" id="PTHR33452">
    <property type="entry name" value="OXIDOREDUCTASE CATD-RELATED"/>
    <property type="match status" value="1"/>
</dbReference>
<evidence type="ECO:0000313" key="8">
    <source>
        <dbReference type="EMBL" id="GGX83165.1"/>
    </source>
</evidence>
<feature type="transmembrane region" description="Helical" evidence="7">
    <location>
        <begin position="12"/>
        <end position="33"/>
    </location>
</feature>
<evidence type="ECO:0000256" key="7">
    <source>
        <dbReference type="SAM" id="Phobius"/>
    </source>
</evidence>
<evidence type="ECO:0000256" key="6">
    <source>
        <dbReference type="ARBA" id="ARBA00023136"/>
    </source>
</evidence>
<evidence type="ECO:0000256" key="4">
    <source>
        <dbReference type="ARBA" id="ARBA00022692"/>
    </source>
</evidence>
<accession>A0ABQ2YIQ9</accession>
<feature type="transmembrane region" description="Helical" evidence="7">
    <location>
        <begin position="75"/>
        <end position="97"/>
    </location>
</feature>
<evidence type="ECO:0000256" key="3">
    <source>
        <dbReference type="ARBA" id="ARBA00022475"/>
    </source>
</evidence>
<evidence type="ECO:0000256" key="5">
    <source>
        <dbReference type="ARBA" id="ARBA00022989"/>
    </source>
</evidence>
<dbReference type="Pfam" id="PF07681">
    <property type="entry name" value="DoxX"/>
    <property type="match status" value="1"/>
</dbReference>
<dbReference type="PANTHER" id="PTHR33452:SF1">
    <property type="entry name" value="INNER MEMBRANE PROTEIN YPHA-RELATED"/>
    <property type="match status" value="1"/>
</dbReference>
<reference evidence="9" key="1">
    <citation type="journal article" date="2019" name="Int. J. Syst. Evol. Microbiol.">
        <title>The Global Catalogue of Microorganisms (GCM) 10K type strain sequencing project: providing services to taxonomists for standard genome sequencing and annotation.</title>
        <authorList>
            <consortium name="The Broad Institute Genomics Platform"/>
            <consortium name="The Broad Institute Genome Sequencing Center for Infectious Disease"/>
            <person name="Wu L."/>
            <person name="Ma J."/>
        </authorList>
    </citation>
    <scope>NUCLEOTIDE SEQUENCE [LARGE SCALE GENOMIC DNA]</scope>
    <source>
        <strain evidence="9">KCTC 32041</strain>
    </source>
</reference>
<keyword evidence="6 7" id="KW-0472">Membrane</keyword>
<dbReference type="InterPro" id="IPR032808">
    <property type="entry name" value="DoxX"/>
</dbReference>
<comment type="caution">
    <text evidence="8">The sequence shown here is derived from an EMBL/GenBank/DDBJ whole genome shotgun (WGS) entry which is preliminary data.</text>
</comment>
<evidence type="ECO:0000313" key="9">
    <source>
        <dbReference type="Proteomes" id="UP000600877"/>
    </source>
</evidence>
<dbReference type="EMBL" id="BMYW01000002">
    <property type="protein sequence ID" value="GGX83165.1"/>
    <property type="molecule type" value="Genomic_DNA"/>
</dbReference>
<feature type="transmembrane region" description="Helical" evidence="7">
    <location>
        <begin position="45"/>
        <end position="68"/>
    </location>
</feature>
<dbReference type="RefSeq" id="WP_189372910.1">
    <property type="nucleotide sequence ID" value="NZ_BMYW01000002.1"/>
</dbReference>
<feature type="transmembrane region" description="Helical" evidence="7">
    <location>
        <begin position="109"/>
        <end position="128"/>
    </location>
</feature>